<accession>A0A6H1QUM9</accession>
<gene>
    <name evidence="1" type="ORF">orf00073</name>
</gene>
<protein>
    <submittedName>
        <fullName evidence="1">Endosialidase chaperone</fullName>
    </submittedName>
</protein>
<proteinExistence type="predicted"/>
<name>A0A6H1QUM9_9PHYC</name>
<reference evidence="1" key="1">
    <citation type="journal article" date="2020" name="Sci. Adv.">
        <title>Virus-host coexistence in phytoplankton through the genomic lens.</title>
        <authorList>
            <person name="Yau S."/>
            <person name="Krasovec M."/>
            <person name="Benites L.F."/>
            <person name="Rombauts S."/>
            <person name="Groussin M."/>
            <person name="Vancaester E."/>
            <person name="Aury J.M."/>
            <person name="Derelle E."/>
            <person name="Desdevises Y."/>
            <person name="Escande M.L."/>
            <person name="Grimsley N."/>
            <person name="Guy J."/>
            <person name="Moreau H."/>
            <person name="Sanchez-Brosseau S."/>
            <person name="van de Peer Y."/>
            <person name="Vandepoele K."/>
            <person name="Gourbiere S."/>
            <person name="Piganeau G."/>
        </authorList>
    </citation>
    <scope>NUCLEOTIDE SEQUENCE</scope>
    <source>
        <strain evidence="1">OmV2</strain>
    </source>
</reference>
<dbReference type="EMBL" id="MN688676">
    <property type="protein sequence ID" value="QIZ31103.1"/>
    <property type="molecule type" value="Genomic_DNA"/>
</dbReference>
<evidence type="ECO:0000313" key="1">
    <source>
        <dbReference type="EMBL" id="QIZ31103.1"/>
    </source>
</evidence>
<organism evidence="1">
    <name type="scientific">Ostreococcus mediterraneus virus 2</name>
    <dbReference type="NCBI Taxonomy" id="2726183"/>
    <lineage>
        <taxon>Viruses</taxon>
        <taxon>Varidnaviria</taxon>
        <taxon>Bamfordvirae</taxon>
        <taxon>Nucleocytoviricota</taxon>
        <taxon>Megaviricetes</taxon>
        <taxon>Algavirales</taxon>
        <taxon>Phycodnaviridae</taxon>
        <taxon>Prasinovirus</taxon>
    </lineage>
</organism>
<sequence length="267" mass="30921">MSKLCTEIPNKFGAPGGTTWDDRNKVCRITERGCEARVTNPISQPMFTASGEYRTFSENDRTFGEFWKKNPPGFYVWKATANSGGRKVCARANFLLWQWCEIPRSRAEQHEPGITNTPRFEYNIRNGQEECYIPKEYCDSKGMSYNATTRDCYVPNKQKIAEFFSGSVLVRSRRASDKKLKNNIRILKKDFPVQGINVYTYEWNYVALTSYGLYGNDVGFIADELDPKYIYYDDLGYKHINTDIDDELMQKISAFLDIKDKLKNIIL</sequence>